<dbReference type="EMBL" id="PPTO01000014">
    <property type="protein sequence ID" value="RDB56533.1"/>
    <property type="molecule type" value="Genomic_DNA"/>
</dbReference>
<proteinExistence type="predicted"/>
<gene>
    <name evidence="1" type="ORF">C1881_08365</name>
</gene>
<comment type="caution">
    <text evidence="1">The sequence shown here is derived from an EMBL/GenBank/DDBJ whole genome shotgun (WGS) entry which is preliminary data.</text>
</comment>
<protein>
    <submittedName>
        <fullName evidence="1">Uncharacterized protein</fullName>
    </submittedName>
</protein>
<evidence type="ECO:0000313" key="1">
    <source>
        <dbReference type="EMBL" id="RDB56533.1"/>
    </source>
</evidence>
<dbReference type="AlphaFoldDB" id="A0A369LA82"/>
<accession>A0A369LA82</accession>
<name>A0A369LA82_9ACTN</name>
<reference evidence="1 2" key="1">
    <citation type="journal article" date="2018" name="Elife">
        <title>Discovery and characterization of a prevalent human gut bacterial enzyme sufficient for the inactivation of a family of plant toxins.</title>
        <authorList>
            <person name="Koppel N."/>
            <person name="Bisanz J.E."/>
            <person name="Pandelia M.E."/>
            <person name="Turnbaugh P.J."/>
            <person name="Balskus E.P."/>
        </authorList>
    </citation>
    <scope>NUCLEOTIDE SEQUENCE [LARGE SCALE GENOMIC DNA]</scope>
    <source>
        <strain evidence="1 2">OB21 GAM31</strain>
    </source>
</reference>
<evidence type="ECO:0000313" key="2">
    <source>
        <dbReference type="Proteomes" id="UP000253975"/>
    </source>
</evidence>
<organism evidence="1 2">
    <name type="scientific">Slackia isoflavoniconvertens</name>
    <dbReference type="NCBI Taxonomy" id="572010"/>
    <lineage>
        <taxon>Bacteria</taxon>
        <taxon>Bacillati</taxon>
        <taxon>Actinomycetota</taxon>
        <taxon>Coriobacteriia</taxon>
        <taxon>Eggerthellales</taxon>
        <taxon>Eggerthellaceae</taxon>
        <taxon>Slackia</taxon>
    </lineage>
</organism>
<sequence>MDKKNREYVSPEMDVILLERGNDVCTLSRMCVSKPDGTSLGDSPFGCWEDVCSGDWGGD</sequence>
<dbReference type="Proteomes" id="UP000253975">
    <property type="component" value="Unassembled WGS sequence"/>
</dbReference>